<name>A0AAV8YNJ3_9CUCU</name>
<evidence type="ECO:0000313" key="1">
    <source>
        <dbReference type="EMBL" id="KAJ8952225.1"/>
    </source>
</evidence>
<reference evidence="1" key="1">
    <citation type="journal article" date="2023" name="Insect Mol. Biol.">
        <title>Genome sequencing provides insights into the evolution of gene families encoding plant cell wall-degrading enzymes in longhorned beetles.</title>
        <authorList>
            <person name="Shin N.R."/>
            <person name="Okamura Y."/>
            <person name="Kirsch R."/>
            <person name="Pauchet Y."/>
        </authorList>
    </citation>
    <scope>NUCLEOTIDE SEQUENCE</scope>
    <source>
        <strain evidence="1">AMC_N1</strain>
    </source>
</reference>
<organism evidence="1 2">
    <name type="scientific">Aromia moschata</name>
    <dbReference type="NCBI Taxonomy" id="1265417"/>
    <lineage>
        <taxon>Eukaryota</taxon>
        <taxon>Metazoa</taxon>
        <taxon>Ecdysozoa</taxon>
        <taxon>Arthropoda</taxon>
        <taxon>Hexapoda</taxon>
        <taxon>Insecta</taxon>
        <taxon>Pterygota</taxon>
        <taxon>Neoptera</taxon>
        <taxon>Endopterygota</taxon>
        <taxon>Coleoptera</taxon>
        <taxon>Polyphaga</taxon>
        <taxon>Cucujiformia</taxon>
        <taxon>Chrysomeloidea</taxon>
        <taxon>Cerambycidae</taxon>
        <taxon>Cerambycinae</taxon>
        <taxon>Callichromatini</taxon>
        <taxon>Aromia</taxon>
    </lineage>
</organism>
<proteinExistence type="predicted"/>
<keyword evidence="2" id="KW-1185">Reference proteome</keyword>
<accession>A0AAV8YNJ3</accession>
<dbReference type="PANTHER" id="PTHR47326">
    <property type="entry name" value="TRANSPOSABLE ELEMENT TC3 TRANSPOSASE-LIKE PROTEIN"/>
    <property type="match status" value="1"/>
</dbReference>
<protein>
    <recommendedName>
        <fullName evidence="3">Transposase</fullName>
    </recommendedName>
</protein>
<dbReference type="Proteomes" id="UP001162162">
    <property type="component" value="Unassembled WGS sequence"/>
</dbReference>
<gene>
    <name evidence="1" type="ORF">NQ318_022675</name>
</gene>
<dbReference type="AlphaFoldDB" id="A0AAV8YNJ3"/>
<dbReference type="EMBL" id="JAPWTK010000072">
    <property type="protein sequence ID" value="KAJ8952225.1"/>
    <property type="molecule type" value="Genomic_DNA"/>
</dbReference>
<dbReference type="PANTHER" id="PTHR47326:SF1">
    <property type="entry name" value="HTH PSQ-TYPE DOMAIN-CONTAINING PROTEIN"/>
    <property type="match status" value="1"/>
</dbReference>
<sequence length="107" mass="12449">MFQSLCPKKSEYLAVHLLGDLNRLEFYRSMLQKHRDDPLILFMDESCFTRCRIFNLRNGHEWADANPRATVTRHSQFRFKINYCVGILGNNVLGAVELPSNLNCELS</sequence>
<comment type="caution">
    <text evidence="1">The sequence shown here is derived from an EMBL/GenBank/DDBJ whole genome shotgun (WGS) entry which is preliminary data.</text>
</comment>
<evidence type="ECO:0000313" key="2">
    <source>
        <dbReference type="Proteomes" id="UP001162162"/>
    </source>
</evidence>
<evidence type="ECO:0008006" key="3">
    <source>
        <dbReference type="Google" id="ProtNLM"/>
    </source>
</evidence>